<dbReference type="PROSITE" id="PS50932">
    <property type="entry name" value="HTH_LACI_2"/>
    <property type="match status" value="1"/>
</dbReference>
<name>A0A8J3FKP3_9FLAO</name>
<evidence type="ECO:0000259" key="5">
    <source>
        <dbReference type="PROSITE" id="PS50943"/>
    </source>
</evidence>
<dbReference type="Gene3D" id="3.40.50.2300">
    <property type="match status" value="2"/>
</dbReference>
<dbReference type="InterPro" id="IPR010982">
    <property type="entry name" value="Lambda_DNA-bd_dom_sf"/>
</dbReference>
<dbReference type="Proteomes" id="UP000612329">
    <property type="component" value="Unassembled WGS sequence"/>
</dbReference>
<dbReference type="InterPro" id="IPR000843">
    <property type="entry name" value="HTH_LacI"/>
</dbReference>
<dbReference type="CDD" id="cd01392">
    <property type="entry name" value="HTH_LacI"/>
    <property type="match status" value="1"/>
</dbReference>
<dbReference type="SMART" id="SM00354">
    <property type="entry name" value="HTH_LACI"/>
    <property type="match status" value="1"/>
</dbReference>
<sequence>MKKYTIKDIAELAGVSKGTVDRVIHNRGKVSQKALDKVTKLLEEIDYQPNPIARSLKNNKIYKIYVVLPNPDEDSFWKPCVDGVNQAIEEFKSFLVDIKLFYYSPHSTKSFQNVNNTVINLSPDAVLFPPIFYKESISIANRYKSAGIIVSIFNNQINLKEAVNFVGQDLYQSGRVAARLMEMIVPKKTDIVICHLDEPFNNATHMQKKEKGFRDYFENLGHFEYNLLTFNADKESLHKSLNDFLNIQKNVSGIFVTTSKVFNVVEVLQERKHKNLKIIGYDLLNKNVSLLKSNAISFLIHQRSKSQTYLGLTYLVEHFLFNKDIPNQKLLPIDIVNSENLDSYIEN</sequence>
<dbReference type="InterPro" id="IPR028082">
    <property type="entry name" value="Peripla_BP_I"/>
</dbReference>
<dbReference type="GO" id="GO:0003700">
    <property type="term" value="F:DNA-binding transcription factor activity"/>
    <property type="evidence" value="ECO:0007669"/>
    <property type="project" value="TreeGrafter"/>
</dbReference>
<reference evidence="6" key="1">
    <citation type="journal article" date="2014" name="Int. J. Syst. Evol. Microbiol.">
        <title>Complete genome sequence of Corynebacterium casei LMG S-19264T (=DSM 44701T), isolated from a smear-ripened cheese.</title>
        <authorList>
            <consortium name="US DOE Joint Genome Institute (JGI-PGF)"/>
            <person name="Walter F."/>
            <person name="Albersmeier A."/>
            <person name="Kalinowski J."/>
            <person name="Ruckert C."/>
        </authorList>
    </citation>
    <scope>NUCLEOTIDE SEQUENCE</scope>
    <source>
        <strain evidence="6">JCM 12862</strain>
    </source>
</reference>
<protein>
    <submittedName>
        <fullName evidence="6">Transcriptional regulator</fullName>
    </submittedName>
</protein>
<evidence type="ECO:0000256" key="2">
    <source>
        <dbReference type="ARBA" id="ARBA00023125"/>
    </source>
</evidence>
<dbReference type="InterPro" id="IPR001387">
    <property type="entry name" value="Cro/C1-type_HTH"/>
</dbReference>
<dbReference type="PANTHER" id="PTHR30146">
    <property type="entry name" value="LACI-RELATED TRANSCRIPTIONAL REPRESSOR"/>
    <property type="match status" value="1"/>
</dbReference>
<dbReference type="Pfam" id="PF00356">
    <property type="entry name" value="LacI"/>
    <property type="match status" value="1"/>
</dbReference>
<dbReference type="PANTHER" id="PTHR30146:SF144">
    <property type="entry name" value="LACI-FAMILY TRANSCRIPTION REGULATOR"/>
    <property type="match status" value="1"/>
</dbReference>
<comment type="caution">
    <text evidence="6">The sequence shown here is derived from an EMBL/GenBank/DDBJ whole genome shotgun (WGS) entry which is preliminary data.</text>
</comment>
<dbReference type="GO" id="GO:0000976">
    <property type="term" value="F:transcription cis-regulatory region binding"/>
    <property type="evidence" value="ECO:0007669"/>
    <property type="project" value="TreeGrafter"/>
</dbReference>
<dbReference type="SUPFAM" id="SSF47413">
    <property type="entry name" value="lambda repressor-like DNA-binding domains"/>
    <property type="match status" value="1"/>
</dbReference>
<evidence type="ECO:0000256" key="3">
    <source>
        <dbReference type="ARBA" id="ARBA00023163"/>
    </source>
</evidence>
<keyword evidence="3" id="KW-0804">Transcription</keyword>
<organism evidence="6 7">
    <name type="scientific">Yeosuana aromativorans</name>
    <dbReference type="NCBI Taxonomy" id="288019"/>
    <lineage>
        <taxon>Bacteria</taxon>
        <taxon>Pseudomonadati</taxon>
        <taxon>Bacteroidota</taxon>
        <taxon>Flavobacteriia</taxon>
        <taxon>Flavobacteriales</taxon>
        <taxon>Flavobacteriaceae</taxon>
        <taxon>Yeosuana</taxon>
    </lineage>
</organism>
<dbReference type="AlphaFoldDB" id="A0A8J3FKP3"/>
<keyword evidence="7" id="KW-1185">Reference proteome</keyword>
<gene>
    <name evidence="6" type="ORF">GCM10007962_30840</name>
</gene>
<dbReference type="InterPro" id="IPR025997">
    <property type="entry name" value="SBP_2_dom"/>
</dbReference>
<reference evidence="6" key="2">
    <citation type="submission" date="2020-09" db="EMBL/GenBank/DDBJ databases">
        <authorList>
            <person name="Sun Q."/>
            <person name="Ohkuma M."/>
        </authorList>
    </citation>
    <scope>NUCLEOTIDE SEQUENCE</scope>
    <source>
        <strain evidence="6">JCM 12862</strain>
    </source>
</reference>
<dbReference type="EMBL" id="BMNR01000010">
    <property type="protein sequence ID" value="GGK34243.1"/>
    <property type="molecule type" value="Genomic_DNA"/>
</dbReference>
<dbReference type="Gene3D" id="1.10.260.40">
    <property type="entry name" value="lambda repressor-like DNA-binding domains"/>
    <property type="match status" value="1"/>
</dbReference>
<dbReference type="PROSITE" id="PS00356">
    <property type="entry name" value="HTH_LACI_1"/>
    <property type="match status" value="1"/>
</dbReference>
<evidence type="ECO:0000259" key="4">
    <source>
        <dbReference type="PROSITE" id="PS50932"/>
    </source>
</evidence>
<proteinExistence type="predicted"/>
<keyword evidence="1" id="KW-0805">Transcription regulation</keyword>
<evidence type="ECO:0000313" key="6">
    <source>
        <dbReference type="EMBL" id="GGK34243.1"/>
    </source>
</evidence>
<dbReference type="SUPFAM" id="SSF53822">
    <property type="entry name" value="Periplasmic binding protein-like I"/>
    <property type="match status" value="1"/>
</dbReference>
<keyword evidence="2" id="KW-0238">DNA-binding</keyword>
<dbReference type="PROSITE" id="PS50943">
    <property type="entry name" value="HTH_CROC1"/>
    <property type="match status" value="1"/>
</dbReference>
<evidence type="ECO:0000256" key="1">
    <source>
        <dbReference type="ARBA" id="ARBA00023015"/>
    </source>
</evidence>
<dbReference type="RefSeq" id="WP_188654829.1">
    <property type="nucleotide sequence ID" value="NZ_BMNR01000010.1"/>
</dbReference>
<feature type="domain" description="HTH lacI-type" evidence="4">
    <location>
        <begin position="4"/>
        <end position="58"/>
    </location>
</feature>
<accession>A0A8J3FKP3</accession>
<feature type="domain" description="HTH cro/C1-type" evidence="5">
    <location>
        <begin position="2"/>
        <end position="48"/>
    </location>
</feature>
<evidence type="ECO:0000313" key="7">
    <source>
        <dbReference type="Proteomes" id="UP000612329"/>
    </source>
</evidence>
<dbReference type="Pfam" id="PF13407">
    <property type="entry name" value="Peripla_BP_4"/>
    <property type="match status" value="1"/>
</dbReference>